<name>A0A6G6Y769_9SPHN</name>
<proteinExistence type="predicted"/>
<evidence type="ECO:0000313" key="2">
    <source>
        <dbReference type="EMBL" id="QIG80423.1"/>
    </source>
</evidence>
<dbReference type="InterPro" id="IPR018711">
    <property type="entry name" value="NAGPA"/>
</dbReference>
<sequence>MPVLLALLSGCNADDSASRTGGSAIDRACEPVTFEGTPFTVCHAIRDKHRIRLVDRDADGNPMRDFPPLEARLGADWPRIAFAMNAGMFNEDGAPIGYYVEAGNQTKPLNRREGPGNFHLLPNGVFWGNAKGWHVTETEAFAADRPEFPDFATQSGPMLVIDGRLHPEFSENGVSQLIRNGVGVDEKGDAWFAISEAPVSFGRFARLFRDRLDCPDALFLDGQVSRLWDPPGNRRLPGALIGPIVVVTQKE</sequence>
<keyword evidence="3" id="KW-1185">Reference proteome</keyword>
<dbReference type="AlphaFoldDB" id="A0A6G6Y769"/>
<dbReference type="RefSeq" id="WP_165327430.1">
    <property type="nucleotide sequence ID" value="NZ_CP049109.1"/>
</dbReference>
<reference evidence="2 3" key="1">
    <citation type="submission" date="2020-02" db="EMBL/GenBank/DDBJ databases">
        <authorList>
            <person name="Zheng R.K."/>
            <person name="Sun C.M."/>
        </authorList>
    </citation>
    <scope>NUCLEOTIDE SEQUENCE [LARGE SCALE GENOMIC DNA]</scope>
    <source>
        <strain evidence="3">zrk23</strain>
    </source>
</reference>
<organism evidence="2 3">
    <name type="scientific">Stakelama tenebrarum</name>
    <dbReference type="NCBI Taxonomy" id="2711215"/>
    <lineage>
        <taxon>Bacteria</taxon>
        <taxon>Pseudomonadati</taxon>
        <taxon>Pseudomonadota</taxon>
        <taxon>Alphaproteobacteria</taxon>
        <taxon>Sphingomonadales</taxon>
        <taxon>Sphingomonadaceae</taxon>
        <taxon>Stakelama</taxon>
    </lineage>
</organism>
<dbReference type="EMBL" id="CP049109">
    <property type="protein sequence ID" value="QIG80423.1"/>
    <property type="molecule type" value="Genomic_DNA"/>
</dbReference>
<dbReference type="KEGG" id="spzr:G5C33_11970"/>
<dbReference type="Proteomes" id="UP000501568">
    <property type="component" value="Chromosome"/>
</dbReference>
<feature type="domain" description="Phosphodiester glycosidase" evidence="1">
    <location>
        <begin position="81"/>
        <end position="225"/>
    </location>
</feature>
<gene>
    <name evidence="2" type="ORF">G5C33_11970</name>
</gene>
<protein>
    <recommendedName>
        <fullName evidence="1">Phosphodiester glycosidase domain-containing protein</fullName>
    </recommendedName>
</protein>
<dbReference type="Pfam" id="PF09992">
    <property type="entry name" value="NAGPA"/>
    <property type="match status" value="1"/>
</dbReference>
<evidence type="ECO:0000259" key="1">
    <source>
        <dbReference type="Pfam" id="PF09992"/>
    </source>
</evidence>
<accession>A0A6G6Y769</accession>
<evidence type="ECO:0000313" key="3">
    <source>
        <dbReference type="Proteomes" id="UP000501568"/>
    </source>
</evidence>